<sequence length="113" mass="12775">MLIKKASHTLRGKYLVPAQRLAVYEFPEELAFWALHMAGAKSHADTHDPHKQTDINILDQYGKHFGRISFEPAQSQSSVWVVIHDVTKTGIFKTAIETYLTEVLGVTLPQETQ</sequence>
<reference evidence="1 2" key="1">
    <citation type="journal article" date="2015" name="Nature">
        <title>rRNA introns, odd ribosomes, and small enigmatic genomes across a large radiation of phyla.</title>
        <authorList>
            <person name="Brown C.T."/>
            <person name="Hug L.A."/>
            <person name="Thomas B.C."/>
            <person name="Sharon I."/>
            <person name="Castelle C.J."/>
            <person name="Singh A."/>
            <person name="Wilkins M.J."/>
            <person name="Williams K.H."/>
            <person name="Banfield J.F."/>
        </authorList>
    </citation>
    <scope>NUCLEOTIDE SEQUENCE [LARGE SCALE GENOMIC DNA]</scope>
</reference>
<comment type="caution">
    <text evidence="1">The sequence shown here is derived from an EMBL/GenBank/DDBJ whole genome shotgun (WGS) entry which is preliminary data.</text>
</comment>
<evidence type="ECO:0000313" key="1">
    <source>
        <dbReference type="EMBL" id="KKU33363.1"/>
    </source>
</evidence>
<organism evidence="1 2">
    <name type="scientific">Candidatus Collierbacteria bacterium GW2011_GWA2_46_26</name>
    <dbReference type="NCBI Taxonomy" id="1618381"/>
    <lineage>
        <taxon>Bacteria</taxon>
        <taxon>Candidatus Collieribacteriota</taxon>
    </lineage>
</organism>
<dbReference type="EMBL" id="LCMI01000004">
    <property type="protein sequence ID" value="KKU33363.1"/>
    <property type="molecule type" value="Genomic_DNA"/>
</dbReference>
<gene>
    <name evidence="1" type="ORF">UX47_C0004G0008</name>
</gene>
<protein>
    <submittedName>
        <fullName evidence="1">Uncharacterized protein</fullName>
    </submittedName>
</protein>
<dbReference type="AlphaFoldDB" id="A0A0G1RTR6"/>
<dbReference type="Proteomes" id="UP000034794">
    <property type="component" value="Unassembled WGS sequence"/>
</dbReference>
<proteinExistence type="predicted"/>
<accession>A0A0G1RTR6</accession>
<name>A0A0G1RTR6_9BACT</name>
<evidence type="ECO:0000313" key="2">
    <source>
        <dbReference type="Proteomes" id="UP000034794"/>
    </source>
</evidence>